<name>A0AAW1CKP5_9HEMI</name>
<dbReference type="GO" id="GO:0046872">
    <property type="term" value="F:metal ion binding"/>
    <property type="evidence" value="ECO:0007669"/>
    <property type="project" value="UniProtKB-KW"/>
</dbReference>
<reference evidence="15 16" key="1">
    <citation type="submission" date="2022-12" db="EMBL/GenBank/DDBJ databases">
        <title>Chromosome-level genome assembly of true bugs.</title>
        <authorList>
            <person name="Ma L."/>
            <person name="Li H."/>
        </authorList>
    </citation>
    <scope>NUCLEOTIDE SEQUENCE [LARGE SCALE GENOMIC DNA]</scope>
    <source>
        <strain evidence="15">Lab_2022b</strain>
    </source>
</reference>
<evidence type="ECO:0000256" key="3">
    <source>
        <dbReference type="ARBA" id="ARBA00004496"/>
    </source>
</evidence>
<evidence type="ECO:0000256" key="10">
    <source>
        <dbReference type="ARBA" id="ARBA00022833"/>
    </source>
</evidence>
<dbReference type="EC" id="3.5.1.52" evidence="5"/>
<comment type="cofactor">
    <cofactor evidence="2">
        <name>Zn(2+)</name>
        <dbReference type="ChEBI" id="CHEBI:29105"/>
    </cofactor>
</comment>
<dbReference type="Gene3D" id="2.60.120.1020">
    <property type="entry name" value="Peptide N glycanase, PAW domain"/>
    <property type="match status" value="1"/>
</dbReference>
<dbReference type="Proteomes" id="UP001461498">
    <property type="component" value="Unassembled WGS sequence"/>
</dbReference>
<dbReference type="Pfam" id="PF04721">
    <property type="entry name" value="PAW"/>
    <property type="match status" value="1"/>
</dbReference>
<dbReference type="InterPro" id="IPR008979">
    <property type="entry name" value="Galactose-bd-like_sf"/>
</dbReference>
<evidence type="ECO:0000256" key="11">
    <source>
        <dbReference type="ARBA" id="ARBA00032901"/>
    </source>
</evidence>
<keyword evidence="16" id="KW-1185">Reference proteome</keyword>
<sequence>MADLNWMANMVLTYEDKELQSKALSAVPIREITEKASRQLRDQQREARDLKRNIEESELYERFYLNELVSWFKNEYFTWVDVRNCKDCNIDMVFIRKYNKFGTTKSPHPYTVEVYECSMCGLNAEFPRYNDAHMLLITKEGRCSEWAQVFTLIVRALGWRARYVYDVTDHEWTEVWSALSKRWIHVDPCEGLVDSPLVYELGWGKELTFVLAVSCDDVQDVTWRYSSNHKSLLARRLPHLEKKYLNSILEIRKRLLANKSPNKRLYILKEVISELAELMIEPKANGQYLGRISGSQAWREARSELGAQSRKGYVWCPLKNEVEQMELVVRYCTSKDIYVRDERGDEGIFFGWNNYTFNSSNIFRKEEKDWKMAYLAKKDENRNGIISWKFDLSESRMLIKTVKIKCHCFVINEGTVRIELESDGFPMIKMENVDYFESSTFENCSTFTMTAYLGDDLKSNWQHSQLFRQPLDSLEFPLIIKLILKPQ</sequence>
<dbReference type="PANTHER" id="PTHR12143">
    <property type="entry name" value="PEPTIDE N-GLYCANASE PNGASE -RELATED"/>
    <property type="match status" value="1"/>
</dbReference>
<keyword evidence="7" id="KW-0963">Cytoplasm</keyword>
<gene>
    <name evidence="15" type="ORF">O3M35_003925</name>
</gene>
<comment type="caution">
    <text evidence="15">The sequence shown here is derived from an EMBL/GenBank/DDBJ whole genome shotgun (WGS) entry which is preliminary data.</text>
</comment>
<dbReference type="PANTHER" id="PTHR12143:SF19">
    <property type="entry name" value="PEPTIDE-N(4)-(N-ACETYL-BETA-GLUCOSAMINYL)ASPARAGINE AMIDASE"/>
    <property type="match status" value="1"/>
</dbReference>
<feature type="coiled-coil region" evidence="13">
    <location>
        <begin position="33"/>
        <end position="60"/>
    </location>
</feature>
<dbReference type="SUPFAM" id="SSF54001">
    <property type="entry name" value="Cysteine proteinases"/>
    <property type="match status" value="1"/>
</dbReference>
<evidence type="ECO:0000313" key="15">
    <source>
        <dbReference type="EMBL" id="KAK9498040.1"/>
    </source>
</evidence>
<evidence type="ECO:0000259" key="14">
    <source>
        <dbReference type="PROSITE" id="PS51398"/>
    </source>
</evidence>
<comment type="similarity">
    <text evidence="4 12">Belongs to the transglutaminase-like superfamily. PNGase family.</text>
</comment>
<keyword evidence="13" id="KW-0175">Coiled coil</keyword>
<dbReference type="AlphaFoldDB" id="A0AAW1CKP5"/>
<dbReference type="GO" id="GO:0005829">
    <property type="term" value="C:cytosol"/>
    <property type="evidence" value="ECO:0007669"/>
    <property type="project" value="TreeGrafter"/>
</dbReference>
<dbReference type="GO" id="GO:0000224">
    <property type="term" value="F:peptide-N4-(N-acetyl-beta-glucosaminyl)asparagine amidase activity"/>
    <property type="evidence" value="ECO:0007669"/>
    <property type="project" value="UniProtKB-EC"/>
</dbReference>
<dbReference type="SMART" id="SM00460">
    <property type="entry name" value="TGc"/>
    <property type="match status" value="1"/>
</dbReference>
<evidence type="ECO:0000313" key="16">
    <source>
        <dbReference type="Proteomes" id="UP001461498"/>
    </source>
</evidence>
<evidence type="ECO:0000256" key="13">
    <source>
        <dbReference type="SAM" id="Coils"/>
    </source>
</evidence>
<dbReference type="GO" id="GO:0006516">
    <property type="term" value="P:glycoprotein catabolic process"/>
    <property type="evidence" value="ECO:0007669"/>
    <property type="project" value="InterPro"/>
</dbReference>
<dbReference type="InterPro" id="IPR038765">
    <property type="entry name" value="Papain-like_cys_pep_sf"/>
</dbReference>
<evidence type="ECO:0000256" key="8">
    <source>
        <dbReference type="ARBA" id="ARBA00022723"/>
    </source>
</evidence>
<evidence type="ECO:0000256" key="6">
    <source>
        <dbReference type="ARBA" id="ARBA00018546"/>
    </source>
</evidence>
<evidence type="ECO:0000256" key="4">
    <source>
        <dbReference type="ARBA" id="ARBA00009390"/>
    </source>
</evidence>
<dbReference type="PROSITE" id="PS51398">
    <property type="entry name" value="PAW"/>
    <property type="match status" value="1"/>
</dbReference>
<accession>A0AAW1CKP5</accession>
<comment type="subcellular location">
    <subcellularLocation>
        <location evidence="3">Cytoplasm</location>
    </subcellularLocation>
</comment>
<evidence type="ECO:0000256" key="12">
    <source>
        <dbReference type="PROSITE-ProRule" id="PRU00731"/>
    </source>
</evidence>
<evidence type="ECO:0000256" key="2">
    <source>
        <dbReference type="ARBA" id="ARBA00001947"/>
    </source>
</evidence>
<proteinExistence type="inferred from homology"/>
<feature type="domain" description="PAW" evidence="14">
    <location>
        <begin position="287"/>
        <end position="487"/>
    </location>
</feature>
<keyword evidence="9" id="KW-0378">Hydrolase</keyword>
<evidence type="ECO:0000256" key="7">
    <source>
        <dbReference type="ARBA" id="ARBA00022490"/>
    </source>
</evidence>
<dbReference type="InterPro" id="IPR002931">
    <property type="entry name" value="Transglutaminase-like"/>
</dbReference>
<dbReference type="Pfam" id="PF01841">
    <property type="entry name" value="Transglut_core"/>
    <property type="match status" value="1"/>
</dbReference>
<keyword evidence="10" id="KW-0862">Zinc</keyword>
<evidence type="ECO:0000256" key="1">
    <source>
        <dbReference type="ARBA" id="ARBA00001650"/>
    </source>
</evidence>
<keyword evidence="8" id="KW-0479">Metal-binding</keyword>
<organism evidence="15 16">
    <name type="scientific">Rhynocoris fuscipes</name>
    <dbReference type="NCBI Taxonomy" id="488301"/>
    <lineage>
        <taxon>Eukaryota</taxon>
        <taxon>Metazoa</taxon>
        <taxon>Ecdysozoa</taxon>
        <taxon>Arthropoda</taxon>
        <taxon>Hexapoda</taxon>
        <taxon>Insecta</taxon>
        <taxon>Pterygota</taxon>
        <taxon>Neoptera</taxon>
        <taxon>Paraneoptera</taxon>
        <taxon>Hemiptera</taxon>
        <taxon>Heteroptera</taxon>
        <taxon>Panheteroptera</taxon>
        <taxon>Cimicomorpha</taxon>
        <taxon>Reduviidae</taxon>
        <taxon>Harpactorinae</taxon>
        <taxon>Harpactorini</taxon>
        <taxon>Rhynocoris</taxon>
    </lineage>
</organism>
<dbReference type="InterPro" id="IPR038680">
    <property type="entry name" value="PAW_sf"/>
</dbReference>
<evidence type="ECO:0000256" key="5">
    <source>
        <dbReference type="ARBA" id="ARBA00012158"/>
    </source>
</evidence>
<dbReference type="InterPro" id="IPR006588">
    <property type="entry name" value="Peptide_N_glycanase_PAW_dom"/>
</dbReference>
<dbReference type="Gene3D" id="2.20.25.10">
    <property type="match status" value="1"/>
</dbReference>
<dbReference type="GO" id="GO:0005634">
    <property type="term" value="C:nucleus"/>
    <property type="evidence" value="ECO:0007669"/>
    <property type="project" value="TreeGrafter"/>
</dbReference>
<evidence type="ECO:0000256" key="9">
    <source>
        <dbReference type="ARBA" id="ARBA00022801"/>
    </source>
</evidence>
<dbReference type="Gene3D" id="3.10.620.30">
    <property type="match status" value="1"/>
</dbReference>
<dbReference type="SUPFAM" id="SSF49785">
    <property type="entry name" value="Galactose-binding domain-like"/>
    <property type="match status" value="1"/>
</dbReference>
<dbReference type="InterPro" id="IPR050883">
    <property type="entry name" value="PNGase"/>
</dbReference>
<comment type="catalytic activity">
    <reaction evidence="1">
        <text>Hydrolysis of an N(4)-(acetyl-beta-D-glucosaminyl)asparagine residue in which the glucosamine residue may be further glycosylated, to yield a (substituted) N-acetyl-beta-D-glucosaminylamine and a peptide containing an aspartate residue.</text>
        <dbReference type="EC" id="3.5.1.52"/>
    </reaction>
</comment>
<dbReference type="EMBL" id="JAPXFL010000013">
    <property type="protein sequence ID" value="KAK9498040.1"/>
    <property type="molecule type" value="Genomic_DNA"/>
</dbReference>
<protein>
    <recommendedName>
        <fullName evidence="6">Peptide-N(4)-(N-acetyl-beta-glucosaminyl)asparagine amidase</fullName>
        <ecNumber evidence="5">3.5.1.52</ecNumber>
    </recommendedName>
    <alternativeName>
        <fullName evidence="11">Peptide:N-glycanase</fullName>
    </alternativeName>
</protein>